<accession>A0ABS1DAW0</accession>
<organism evidence="1 2">
    <name type="scientific">Rhodovibrio sodomensis</name>
    <dbReference type="NCBI Taxonomy" id="1088"/>
    <lineage>
        <taxon>Bacteria</taxon>
        <taxon>Pseudomonadati</taxon>
        <taxon>Pseudomonadota</taxon>
        <taxon>Alphaproteobacteria</taxon>
        <taxon>Rhodospirillales</taxon>
        <taxon>Rhodovibrionaceae</taxon>
        <taxon>Rhodovibrio</taxon>
    </lineage>
</organism>
<sequence>MAAIKLTREVKNRLRANLKDAQAAEAMEMAEHGTALLHETAVRLLAERWGAPEVQTDMLVLARHQVASAVRGVNLKVAGSKHSPMGAEIETDILVPDKLHLGTYPWFTVPENDPAHGELLRVQNYAHSHRSDQEAERAALEDAFRKTSSLARLQEIFPRSRDLLTDDLKAV</sequence>
<dbReference type="EMBL" id="NRRL01000003">
    <property type="protein sequence ID" value="MBK1667061.1"/>
    <property type="molecule type" value="Genomic_DNA"/>
</dbReference>
<gene>
    <name evidence="1" type="ORF">CKO28_03250</name>
</gene>
<comment type="caution">
    <text evidence="1">The sequence shown here is derived from an EMBL/GenBank/DDBJ whole genome shotgun (WGS) entry which is preliminary data.</text>
</comment>
<keyword evidence="2" id="KW-1185">Reference proteome</keyword>
<dbReference type="Proteomes" id="UP001296873">
    <property type="component" value="Unassembled WGS sequence"/>
</dbReference>
<proteinExistence type="predicted"/>
<evidence type="ECO:0000313" key="1">
    <source>
        <dbReference type="EMBL" id="MBK1667061.1"/>
    </source>
</evidence>
<reference evidence="1 2" key="1">
    <citation type="journal article" date="2020" name="Microorganisms">
        <title>Osmotic Adaptation and Compatible Solute Biosynthesis of Phototrophic Bacteria as Revealed from Genome Analyses.</title>
        <authorList>
            <person name="Imhoff J.F."/>
            <person name="Rahn T."/>
            <person name="Kunzel S."/>
            <person name="Keller A."/>
            <person name="Neulinger S.C."/>
        </authorList>
    </citation>
    <scope>NUCLEOTIDE SEQUENCE [LARGE SCALE GENOMIC DNA]</scope>
    <source>
        <strain evidence="1 2">DSM 9895</strain>
    </source>
</reference>
<name>A0ABS1DAW0_9PROT</name>
<evidence type="ECO:0000313" key="2">
    <source>
        <dbReference type="Proteomes" id="UP001296873"/>
    </source>
</evidence>
<dbReference type="RefSeq" id="WP_200339122.1">
    <property type="nucleotide sequence ID" value="NZ_NRRL01000003.1"/>
</dbReference>
<protein>
    <submittedName>
        <fullName evidence="1">Uncharacterized protein</fullName>
    </submittedName>
</protein>